<evidence type="ECO:0000256" key="2">
    <source>
        <dbReference type="ARBA" id="ARBA00022475"/>
    </source>
</evidence>
<evidence type="ECO:0000256" key="5">
    <source>
        <dbReference type="ARBA" id="ARBA00022692"/>
    </source>
</evidence>
<keyword evidence="5 8" id="KW-0812">Transmembrane</keyword>
<evidence type="ECO:0000256" key="8">
    <source>
        <dbReference type="SAM" id="Phobius"/>
    </source>
</evidence>
<evidence type="ECO:0000256" key="4">
    <source>
        <dbReference type="ARBA" id="ARBA00022519"/>
    </source>
</evidence>
<keyword evidence="3" id="KW-0488">Methylation</keyword>
<dbReference type="NCBIfam" id="TIGR02532">
    <property type="entry name" value="IV_pilin_GFxxxE"/>
    <property type="match status" value="1"/>
</dbReference>
<evidence type="ECO:0000313" key="9">
    <source>
        <dbReference type="EMBL" id="NHZ40608.1"/>
    </source>
</evidence>
<evidence type="ECO:0000256" key="6">
    <source>
        <dbReference type="ARBA" id="ARBA00022989"/>
    </source>
</evidence>
<dbReference type="InterPro" id="IPR012902">
    <property type="entry name" value="N_methyl_site"/>
</dbReference>
<dbReference type="SUPFAM" id="SSF54523">
    <property type="entry name" value="Pili subunits"/>
    <property type="match status" value="2"/>
</dbReference>
<dbReference type="Proteomes" id="UP000819052">
    <property type="component" value="Unassembled WGS sequence"/>
</dbReference>
<comment type="subcellular location">
    <subcellularLocation>
        <location evidence="1">Cell inner membrane</location>
        <topology evidence="1">Single-pass membrane protein</topology>
    </subcellularLocation>
</comment>
<organism evidence="9 10">
    <name type="scientific">Massilia aquatica</name>
    <dbReference type="NCBI Taxonomy" id="2609000"/>
    <lineage>
        <taxon>Bacteria</taxon>
        <taxon>Pseudomonadati</taxon>
        <taxon>Pseudomonadota</taxon>
        <taxon>Betaproteobacteria</taxon>
        <taxon>Burkholderiales</taxon>
        <taxon>Oxalobacteraceae</taxon>
        <taxon>Telluria group</taxon>
        <taxon>Massilia</taxon>
    </lineage>
</organism>
<dbReference type="EMBL" id="VVIW01000004">
    <property type="protein sequence ID" value="NHZ40608.1"/>
    <property type="molecule type" value="Genomic_DNA"/>
</dbReference>
<dbReference type="Pfam" id="PF07963">
    <property type="entry name" value="N_methyl"/>
    <property type="match status" value="1"/>
</dbReference>
<evidence type="ECO:0000256" key="1">
    <source>
        <dbReference type="ARBA" id="ARBA00004377"/>
    </source>
</evidence>
<keyword evidence="7 8" id="KW-0472">Membrane</keyword>
<feature type="transmembrane region" description="Helical" evidence="8">
    <location>
        <begin position="21"/>
        <end position="39"/>
    </location>
</feature>
<evidence type="ECO:0000256" key="7">
    <source>
        <dbReference type="ARBA" id="ARBA00023136"/>
    </source>
</evidence>
<comment type="caution">
    <text evidence="9">The sequence shown here is derived from an EMBL/GenBank/DDBJ whole genome shotgun (WGS) entry which is preliminary data.</text>
</comment>
<dbReference type="PROSITE" id="PS00409">
    <property type="entry name" value="PROKAR_NTER_METHYL"/>
    <property type="match status" value="1"/>
</dbReference>
<keyword evidence="4" id="KW-0997">Cell inner membrane</keyword>
<keyword evidence="10" id="KW-1185">Reference proteome</keyword>
<reference evidence="9 10" key="1">
    <citation type="submission" date="2019-09" db="EMBL/GenBank/DDBJ databases">
        <title>Taxonomy of Antarctic Massilia spp.: description of Massilia rubra sp. nov., Massilia aquatica sp. nov., Massilia mucilaginosa sp. nov., Massilia frigida sp. nov. isolated from streams, lakes and regoliths.</title>
        <authorList>
            <person name="Holochova P."/>
            <person name="Sedlacek I."/>
            <person name="Kralova S."/>
            <person name="Maslanova I."/>
            <person name="Busse H.-J."/>
            <person name="Stankova E."/>
            <person name="Vrbovska V."/>
            <person name="Kovarovic V."/>
            <person name="Bartak M."/>
            <person name="Svec P."/>
            <person name="Pantucek R."/>
        </authorList>
    </citation>
    <scope>NUCLEOTIDE SEQUENCE [LARGE SCALE GENOMIC DNA]</scope>
    <source>
        <strain evidence="9 10">CCM 8693</strain>
    </source>
</reference>
<dbReference type="PANTHER" id="PTHR39583:SF2">
    <property type="entry name" value="TYPE II SECRETION SYSTEM PROTEIN J"/>
    <property type="match status" value="1"/>
</dbReference>
<dbReference type="RefSeq" id="WP_167076400.1">
    <property type="nucleotide sequence ID" value="NZ_VVIW01000004.1"/>
</dbReference>
<protein>
    <submittedName>
        <fullName evidence="9">Prepilin-type N-terminal cleavage/methylation domain-containing protein</fullName>
    </submittedName>
</protein>
<dbReference type="InterPro" id="IPR051621">
    <property type="entry name" value="T2SS_protein_J"/>
</dbReference>
<proteinExistence type="predicted"/>
<evidence type="ECO:0000256" key="3">
    <source>
        <dbReference type="ARBA" id="ARBA00022481"/>
    </source>
</evidence>
<evidence type="ECO:0000313" key="10">
    <source>
        <dbReference type="Proteomes" id="UP000819052"/>
    </source>
</evidence>
<dbReference type="InterPro" id="IPR045584">
    <property type="entry name" value="Pilin-like"/>
</dbReference>
<gene>
    <name evidence="9" type="ORF">F1609_10650</name>
</gene>
<dbReference type="PANTHER" id="PTHR39583">
    <property type="entry name" value="TYPE II SECRETION SYSTEM PROTEIN J-RELATED"/>
    <property type="match status" value="1"/>
</dbReference>
<accession>A0ABX0M6D8</accession>
<keyword evidence="6 8" id="KW-1133">Transmembrane helix</keyword>
<sequence>MSRRGQYGKRQRQRGFTLIELLVAISILAIVAVLGYRGLDSIVRAREALTLQLESARGMQLAFAQMQSDCEHLATPGLLQGRPYLLAAPDRLTLVRSVYNENDAARLQVVTYRVVERMLTRRESNGTRDLVQLDVMWQAAISNADTSPSVTLQSGVSAMQVMMWENNGWRQNTQPVAQAVTNAQLLLLQQQQQQQQGTVPPGVAPTGLQVQLQVDNVAAVMTKFFLLGGM</sequence>
<name>A0ABX0M6D8_9BURK</name>
<keyword evidence="2" id="KW-1003">Cell membrane</keyword>